<organism evidence="1 2">
    <name type="scientific">Marinobacter koreensis</name>
    <dbReference type="NCBI Taxonomy" id="335974"/>
    <lineage>
        <taxon>Bacteria</taxon>
        <taxon>Pseudomonadati</taxon>
        <taxon>Pseudomonadota</taxon>
        <taxon>Gammaproteobacteria</taxon>
        <taxon>Pseudomonadales</taxon>
        <taxon>Marinobacteraceae</taxon>
        <taxon>Marinobacter</taxon>
    </lineage>
</organism>
<dbReference type="RefSeq" id="WP_248153875.1">
    <property type="nucleotide sequence ID" value="NZ_JAKZAJ010000001.1"/>
</dbReference>
<proteinExistence type="predicted"/>
<protein>
    <submittedName>
        <fullName evidence="1">YdiY family protein</fullName>
    </submittedName>
</protein>
<name>A0ABW0RJD9_9GAMM</name>
<dbReference type="Pfam" id="PF04338">
    <property type="entry name" value="DUF481"/>
    <property type="match status" value="1"/>
</dbReference>
<dbReference type="Proteomes" id="UP001596055">
    <property type="component" value="Unassembled WGS sequence"/>
</dbReference>
<evidence type="ECO:0000313" key="1">
    <source>
        <dbReference type="EMBL" id="MFC5544816.1"/>
    </source>
</evidence>
<keyword evidence="2" id="KW-1185">Reference proteome</keyword>
<dbReference type="EMBL" id="JBHSNL010000001">
    <property type="protein sequence ID" value="MFC5544816.1"/>
    <property type="molecule type" value="Genomic_DNA"/>
</dbReference>
<comment type="caution">
    <text evidence="1">The sequence shown here is derived from an EMBL/GenBank/DDBJ whole genome shotgun (WGS) entry which is preliminary data.</text>
</comment>
<gene>
    <name evidence="1" type="ORF">ACFPQA_07125</name>
</gene>
<sequence length="243" mass="27045">MGFRQAVAIGITAFVPLVHAQESPDWKGEAELGVLVTSGNTDETILNSRFALAHETQRWRNNGELSSKYSESDNETTAEQYKASAKTDYKFSERQYWFLRGAYEADRFSGYDFESSLTTGYGNRVWRSGKRSFLDLSAGLGYRYNKLDDTNADGQDAEKEAIARLAGQFDYALSDNALFRQTLSSEIGLDENNVITESETALQANIVGNLSMKAAYRVKHLSSPPPDSEATDTEMSLSLLYGF</sequence>
<accession>A0ABW0RJD9</accession>
<evidence type="ECO:0000313" key="2">
    <source>
        <dbReference type="Proteomes" id="UP001596055"/>
    </source>
</evidence>
<dbReference type="InterPro" id="IPR007433">
    <property type="entry name" value="DUF481"/>
</dbReference>
<reference evidence="2" key="1">
    <citation type="journal article" date="2019" name="Int. J. Syst. Evol. Microbiol.">
        <title>The Global Catalogue of Microorganisms (GCM) 10K type strain sequencing project: providing services to taxonomists for standard genome sequencing and annotation.</title>
        <authorList>
            <consortium name="The Broad Institute Genomics Platform"/>
            <consortium name="The Broad Institute Genome Sequencing Center for Infectious Disease"/>
            <person name="Wu L."/>
            <person name="Ma J."/>
        </authorList>
    </citation>
    <scope>NUCLEOTIDE SEQUENCE [LARGE SCALE GENOMIC DNA]</scope>
    <source>
        <strain evidence="2">CGMCC 4.1799</strain>
    </source>
</reference>